<dbReference type="EMBL" id="WHWB01034543">
    <property type="protein sequence ID" value="KAJ7408419.1"/>
    <property type="molecule type" value="Genomic_DNA"/>
</dbReference>
<name>A0ABQ9CSJ6_9PASS</name>
<dbReference type="Proteomes" id="UP001145742">
    <property type="component" value="Unassembled WGS sequence"/>
</dbReference>
<keyword evidence="2" id="KW-1185">Reference proteome</keyword>
<evidence type="ECO:0000313" key="2">
    <source>
        <dbReference type="Proteomes" id="UP001145742"/>
    </source>
</evidence>
<evidence type="ECO:0000313" key="1">
    <source>
        <dbReference type="EMBL" id="KAJ7408419.1"/>
    </source>
</evidence>
<proteinExistence type="predicted"/>
<protein>
    <submittedName>
        <fullName evidence="1">Uncharacterized protein</fullName>
    </submittedName>
</protein>
<reference evidence="1" key="1">
    <citation type="submission" date="2019-10" db="EMBL/GenBank/DDBJ databases">
        <authorList>
            <person name="Soares A.E.R."/>
            <person name="Aleixo A."/>
            <person name="Schneider P."/>
            <person name="Miyaki C.Y."/>
            <person name="Schneider M.P."/>
            <person name="Mello C."/>
            <person name="Vasconcelos A.T.R."/>
        </authorList>
    </citation>
    <scope>NUCLEOTIDE SEQUENCE</scope>
    <source>
        <tissue evidence="1">Muscle</tissue>
    </source>
</reference>
<accession>A0ABQ9CSJ6</accession>
<comment type="caution">
    <text evidence="1">The sequence shown here is derived from an EMBL/GenBank/DDBJ whole genome shotgun (WGS) entry which is preliminary data.</text>
</comment>
<sequence length="122" mass="14121">MEDHRLPKFVLYGELTIGCRKRGALKKRYKDSLEQHRSLGHIDCHQWSTLASSRDSWKHTIHDAAASFENARRVSHREKRQGRKNHSLPISPKETFHCAFCDWTCLSCIGLLSHQHACSKRG</sequence>
<gene>
    <name evidence="1" type="ORF">WISP_121198</name>
</gene>
<organism evidence="1 2">
    <name type="scientific">Willisornis vidua</name>
    <name type="common">Xingu scale-backed antbird</name>
    <dbReference type="NCBI Taxonomy" id="1566151"/>
    <lineage>
        <taxon>Eukaryota</taxon>
        <taxon>Metazoa</taxon>
        <taxon>Chordata</taxon>
        <taxon>Craniata</taxon>
        <taxon>Vertebrata</taxon>
        <taxon>Euteleostomi</taxon>
        <taxon>Archelosauria</taxon>
        <taxon>Archosauria</taxon>
        <taxon>Dinosauria</taxon>
        <taxon>Saurischia</taxon>
        <taxon>Theropoda</taxon>
        <taxon>Coelurosauria</taxon>
        <taxon>Aves</taxon>
        <taxon>Neognathae</taxon>
        <taxon>Neoaves</taxon>
        <taxon>Telluraves</taxon>
        <taxon>Australaves</taxon>
        <taxon>Passeriformes</taxon>
        <taxon>Thamnophilidae</taxon>
        <taxon>Willisornis</taxon>
    </lineage>
</organism>